<dbReference type="EnsemblMetazoa" id="GPPI008163-RA">
    <property type="protein sequence ID" value="GPPI008163-PA"/>
    <property type="gene ID" value="GPPI008163"/>
</dbReference>
<dbReference type="VEuPathDB" id="VectorBase:GPPI008163"/>
<name>A0A1B0ATN2_9MUSC</name>
<protein>
    <submittedName>
        <fullName evidence="2">Uncharacterized protein</fullName>
    </submittedName>
</protein>
<reference evidence="2" key="2">
    <citation type="submission" date="2020-05" db="UniProtKB">
        <authorList>
            <consortium name="EnsemblMetazoa"/>
        </authorList>
    </citation>
    <scope>IDENTIFICATION</scope>
    <source>
        <strain evidence="2">IAEA</strain>
    </source>
</reference>
<keyword evidence="3" id="KW-1185">Reference proteome</keyword>
<accession>A0A1B0ATN2</accession>
<reference evidence="3" key="1">
    <citation type="submission" date="2015-01" db="EMBL/GenBank/DDBJ databases">
        <authorList>
            <person name="Aksoy S."/>
            <person name="Warren W."/>
            <person name="Wilson R.K."/>
        </authorList>
    </citation>
    <scope>NUCLEOTIDE SEQUENCE [LARGE SCALE GENOMIC DNA]</scope>
    <source>
        <strain evidence="3">IAEA</strain>
    </source>
</reference>
<evidence type="ECO:0000256" key="1">
    <source>
        <dbReference type="SAM" id="MobiDB-lite"/>
    </source>
</evidence>
<sequence>KERQVFDKNFTPTQTTTVQAGQVFVKNLLRSKWNEELYSSTTLAVAYNSNSFSHKNNKTSKKTTDTARRPQKSLNCSDWNLSTTTLQNSIIFDQ</sequence>
<dbReference type="AlphaFoldDB" id="A0A1B0ATN2"/>
<feature type="region of interest" description="Disordered" evidence="1">
    <location>
        <begin position="51"/>
        <end position="74"/>
    </location>
</feature>
<proteinExistence type="predicted"/>
<dbReference type="EMBL" id="JXJN01003403">
    <property type="status" value="NOT_ANNOTATED_CDS"/>
    <property type="molecule type" value="Genomic_DNA"/>
</dbReference>
<organism evidence="2 3">
    <name type="scientific">Glossina palpalis gambiensis</name>
    <dbReference type="NCBI Taxonomy" id="67801"/>
    <lineage>
        <taxon>Eukaryota</taxon>
        <taxon>Metazoa</taxon>
        <taxon>Ecdysozoa</taxon>
        <taxon>Arthropoda</taxon>
        <taxon>Hexapoda</taxon>
        <taxon>Insecta</taxon>
        <taxon>Pterygota</taxon>
        <taxon>Neoptera</taxon>
        <taxon>Endopterygota</taxon>
        <taxon>Diptera</taxon>
        <taxon>Brachycera</taxon>
        <taxon>Muscomorpha</taxon>
        <taxon>Hippoboscoidea</taxon>
        <taxon>Glossinidae</taxon>
        <taxon>Glossina</taxon>
    </lineage>
</organism>
<evidence type="ECO:0000313" key="2">
    <source>
        <dbReference type="EnsemblMetazoa" id="GPPI008163-PA"/>
    </source>
</evidence>
<evidence type="ECO:0000313" key="3">
    <source>
        <dbReference type="Proteomes" id="UP000092460"/>
    </source>
</evidence>
<dbReference type="Proteomes" id="UP000092460">
    <property type="component" value="Unassembled WGS sequence"/>
</dbReference>